<evidence type="ECO:0008006" key="9">
    <source>
        <dbReference type="Google" id="ProtNLM"/>
    </source>
</evidence>
<feature type="transmembrane region" description="Helical" evidence="6">
    <location>
        <begin position="137"/>
        <end position="156"/>
    </location>
</feature>
<dbReference type="HOGENOM" id="CLU_017517_1_0_1"/>
<dbReference type="InterPro" id="IPR011701">
    <property type="entry name" value="MFS"/>
</dbReference>
<keyword evidence="2 6" id="KW-0812">Transmembrane</keyword>
<comment type="subcellular location">
    <subcellularLocation>
        <location evidence="1">Membrane</location>
        <topology evidence="1">Multi-pass membrane protein</topology>
    </subcellularLocation>
</comment>
<evidence type="ECO:0000256" key="6">
    <source>
        <dbReference type="SAM" id="Phobius"/>
    </source>
</evidence>
<feature type="transmembrane region" description="Helical" evidence="6">
    <location>
        <begin position="372"/>
        <end position="395"/>
    </location>
</feature>
<proteinExistence type="predicted"/>
<keyword evidence="8" id="KW-1185">Reference proteome</keyword>
<dbReference type="Gene3D" id="1.20.1250.20">
    <property type="entry name" value="MFS general substrate transporter like domains"/>
    <property type="match status" value="1"/>
</dbReference>
<feature type="transmembrane region" description="Helical" evidence="6">
    <location>
        <begin position="271"/>
        <end position="291"/>
    </location>
</feature>
<feature type="region of interest" description="Disordered" evidence="5">
    <location>
        <begin position="1"/>
        <end position="50"/>
    </location>
</feature>
<dbReference type="SUPFAM" id="SSF103473">
    <property type="entry name" value="MFS general substrate transporter"/>
    <property type="match status" value="1"/>
</dbReference>
<evidence type="ECO:0000313" key="8">
    <source>
        <dbReference type="Proteomes" id="UP000027195"/>
    </source>
</evidence>
<feature type="transmembrane region" description="Helical" evidence="6">
    <location>
        <begin position="567"/>
        <end position="585"/>
    </location>
</feature>
<feature type="compositionally biased region" description="Low complexity" evidence="5">
    <location>
        <begin position="19"/>
        <end position="35"/>
    </location>
</feature>
<evidence type="ECO:0000256" key="5">
    <source>
        <dbReference type="SAM" id="MobiDB-lite"/>
    </source>
</evidence>
<feature type="transmembrane region" description="Helical" evidence="6">
    <location>
        <begin position="236"/>
        <end position="259"/>
    </location>
</feature>
<organism evidence="7 8">
    <name type="scientific">Botryobasidium botryosum (strain FD-172 SS1)</name>
    <dbReference type="NCBI Taxonomy" id="930990"/>
    <lineage>
        <taxon>Eukaryota</taxon>
        <taxon>Fungi</taxon>
        <taxon>Dikarya</taxon>
        <taxon>Basidiomycota</taxon>
        <taxon>Agaricomycotina</taxon>
        <taxon>Agaricomycetes</taxon>
        <taxon>Cantharellales</taxon>
        <taxon>Botryobasidiaceae</taxon>
        <taxon>Botryobasidium</taxon>
    </lineage>
</organism>
<evidence type="ECO:0000256" key="4">
    <source>
        <dbReference type="ARBA" id="ARBA00023136"/>
    </source>
</evidence>
<dbReference type="InParanoid" id="A0A067MMM1"/>
<protein>
    <recommendedName>
        <fullName evidence="9">Major facilitator superfamily (MFS) profile domain-containing protein</fullName>
    </recommendedName>
</protein>
<evidence type="ECO:0000256" key="2">
    <source>
        <dbReference type="ARBA" id="ARBA00022692"/>
    </source>
</evidence>
<dbReference type="OrthoDB" id="3026777at2759"/>
<reference evidence="8" key="1">
    <citation type="journal article" date="2014" name="Proc. Natl. Acad. Sci. U.S.A.">
        <title>Extensive sampling of basidiomycete genomes demonstrates inadequacy of the white-rot/brown-rot paradigm for wood decay fungi.</title>
        <authorList>
            <person name="Riley R."/>
            <person name="Salamov A.A."/>
            <person name="Brown D.W."/>
            <person name="Nagy L.G."/>
            <person name="Floudas D."/>
            <person name="Held B.W."/>
            <person name="Levasseur A."/>
            <person name="Lombard V."/>
            <person name="Morin E."/>
            <person name="Otillar R."/>
            <person name="Lindquist E.A."/>
            <person name="Sun H."/>
            <person name="LaButti K.M."/>
            <person name="Schmutz J."/>
            <person name="Jabbour D."/>
            <person name="Luo H."/>
            <person name="Baker S.E."/>
            <person name="Pisabarro A.G."/>
            <person name="Walton J.D."/>
            <person name="Blanchette R.A."/>
            <person name="Henrissat B."/>
            <person name="Martin F."/>
            <person name="Cullen D."/>
            <person name="Hibbett D.S."/>
            <person name="Grigoriev I.V."/>
        </authorList>
    </citation>
    <scope>NUCLEOTIDE SEQUENCE [LARGE SCALE GENOMIC DNA]</scope>
    <source>
        <strain evidence="8">FD-172 SS1</strain>
    </source>
</reference>
<dbReference type="AlphaFoldDB" id="A0A067MMM1"/>
<keyword evidence="4 6" id="KW-0472">Membrane</keyword>
<gene>
    <name evidence="7" type="ORF">BOTBODRAFT_31419</name>
</gene>
<name>A0A067MMM1_BOTB1</name>
<dbReference type="PANTHER" id="PTHR23507:SF1">
    <property type="entry name" value="FI18259P1-RELATED"/>
    <property type="match status" value="1"/>
</dbReference>
<dbReference type="GO" id="GO:0016020">
    <property type="term" value="C:membrane"/>
    <property type="evidence" value="ECO:0007669"/>
    <property type="project" value="UniProtKB-SubCell"/>
</dbReference>
<accession>A0A067MMM1</accession>
<evidence type="ECO:0000256" key="1">
    <source>
        <dbReference type="ARBA" id="ARBA00004141"/>
    </source>
</evidence>
<feature type="transmembrane region" description="Helical" evidence="6">
    <location>
        <begin position="168"/>
        <end position="187"/>
    </location>
</feature>
<feature type="transmembrane region" description="Helical" evidence="6">
    <location>
        <begin position="407"/>
        <end position="426"/>
    </location>
</feature>
<sequence>MSAPAMALVYPAPGTRHPSQSSTTTSTSSASSSETAPLLPRRDASFASSLDPKQAARPWYRGPRTMWLIPFALTASLSRGMTLAPRIAIYTHLACKSLQRVHFQLPSPAHSFDSLDATVLASKCLSDPAVQATASKLQTLMIVIVGVLSALTTSWWTTFSDKHGRTKVMAMALIGVLFTDVMFIVATNYSRYIIGGHHILVLGPLLEGLLGSYPVMQAAINAYISDSTNEGSRSKVFGRFTGVSCIGLAIGPSIGSIILSRIPRSSSDHAYIFYISVTCALANLLYVLLVLPESLTADARDALAVARQQVKDNRRAKDERREAEEAADGSAPAYGWAKHVRRLKRRVLKPLQPLKVFRPQARINRRGKDYNLFILAIAYFFYLLTSGLSPVKYLYAGHVFSWGANELGHYITLVSTIRAVFLLFLLPMIIKAFKPAPPSTPFKPNYTSGNPAPDTPAARRARLAQNIKFDLRVARVSFVIELASYIAATASNSPLGFVISTSLTSFGGGAGPAAQSLALCLLPNPKEDSGKLFGAISMMQAISSGVLGPIAFGLVYSMTVAHFSKTIYVFTAGILFASLVLLSLMHPTAKVKRDLEVQRRGRSRVSKDLRGVIPTRMAPGAPPASRP</sequence>
<dbReference type="GO" id="GO:0022857">
    <property type="term" value="F:transmembrane transporter activity"/>
    <property type="evidence" value="ECO:0007669"/>
    <property type="project" value="InterPro"/>
</dbReference>
<dbReference type="Proteomes" id="UP000027195">
    <property type="component" value="Unassembled WGS sequence"/>
</dbReference>
<dbReference type="EMBL" id="KL198030">
    <property type="protein sequence ID" value="KDQ15965.1"/>
    <property type="molecule type" value="Genomic_DNA"/>
</dbReference>
<evidence type="ECO:0000256" key="3">
    <source>
        <dbReference type="ARBA" id="ARBA00022989"/>
    </source>
</evidence>
<dbReference type="PANTHER" id="PTHR23507">
    <property type="entry name" value="ZGC:174356"/>
    <property type="match status" value="1"/>
</dbReference>
<evidence type="ECO:0000313" key="7">
    <source>
        <dbReference type="EMBL" id="KDQ15965.1"/>
    </source>
</evidence>
<dbReference type="FunCoup" id="A0A067MMM1">
    <property type="interactions" value="23"/>
</dbReference>
<feature type="transmembrane region" description="Helical" evidence="6">
    <location>
        <begin position="532"/>
        <end position="555"/>
    </location>
</feature>
<dbReference type="InterPro" id="IPR036259">
    <property type="entry name" value="MFS_trans_sf"/>
</dbReference>
<keyword evidence="3 6" id="KW-1133">Transmembrane helix</keyword>
<dbReference type="Pfam" id="PF07690">
    <property type="entry name" value="MFS_1"/>
    <property type="match status" value="1"/>
</dbReference>